<protein>
    <submittedName>
        <fullName evidence="1">Uncharacterized protein</fullName>
    </submittedName>
</protein>
<accession>A0ACC0WCP1</accession>
<reference evidence="1 2" key="1">
    <citation type="journal article" date="2022" name="bioRxiv">
        <title>The genome of the oomycete Peronosclerospora sorghi, a cosmopolitan pathogen of maize and sorghum, is inflated with dispersed pseudogenes.</title>
        <authorList>
            <person name="Fletcher K."/>
            <person name="Martin F."/>
            <person name="Isakeit T."/>
            <person name="Cavanaugh K."/>
            <person name="Magill C."/>
            <person name="Michelmore R."/>
        </authorList>
    </citation>
    <scope>NUCLEOTIDE SEQUENCE [LARGE SCALE GENOMIC DNA]</scope>
    <source>
        <strain evidence="1">P6</strain>
    </source>
</reference>
<organism evidence="1 2">
    <name type="scientific">Peronosclerospora sorghi</name>
    <dbReference type="NCBI Taxonomy" id="230839"/>
    <lineage>
        <taxon>Eukaryota</taxon>
        <taxon>Sar</taxon>
        <taxon>Stramenopiles</taxon>
        <taxon>Oomycota</taxon>
        <taxon>Peronosporomycetes</taxon>
        <taxon>Peronosporales</taxon>
        <taxon>Peronosporaceae</taxon>
        <taxon>Peronosclerospora</taxon>
    </lineage>
</organism>
<sequence length="251" mass="28585">MRGIVCRYVHKTIHDEMEESLYYSVVSVTDGHHKDDSDDDESDAKSYSSMDLALDKSEAAYLADKRVSMRHLLEMIPDVEVVRLYHLKIRQTERIKVVALLSNGAHVCTCLRLTNCGFTCRHLFCAWESRRDIPFHLSMVRRRWFDDLTTDTTKITYTTKIGTFKDAHVPLRSPNPIEELPIPTLQTLPATQSLTPQMTWGAANASLKTVLPAIQNTRDLEILNRYVQDALQEIIDGTSKTSTQESETGEL</sequence>
<gene>
    <name evidence="1" type="ORF">PsorP6_017001</name>
</gene>
<dbReference type="EMBL" id="CM047581">
    <property type="protein sequence ID" value="KAI9916600.1"/>
    <property type="molecule type" value="Genomic_DNA"/>
</dbReference>
<dbReference type="Proteomes" id="UP001163321">
    <property type="component" value="Chromosome 2"/>
</dbReference>
<evidence type="ECO:0000313" key="2">
    <source>
        <dbReference type="Proteomes" id="UP001163321"/>
    </source>
</evidence>
<proteinExistence type="predicted"/>
<keyword evidence="2" id="KW-1185">Reference proteome</keyword>
<name>A0ACC0WCP1_9STRA</name>
<comment type="caution">
    <text evidence="1">The sequence shown here is derived from an EMBL/GenBank/DDBJ whole genome shotgun (WGS) entry which is preliminary data.</text>
</comment>
<evidence type="ECO:0000313" key="1">
    <source>
        <dbReference type="EMBL" id="KAI9916600.1"/>
    </source>
</evidence>